<proteinExistence type="predicted"/>
<evidence type="ECO:0000313" key="1">
    <source>
        <dbReference type="EMBL" id="HAT6345433.1"/>
    </source>
</evidence>
<gene>
    <name evidence="1" type="ORF">JAJ28_003201</name>
</gene>
<protein>
    <recommendedName>
        <fullName evidence="3">HEAT repeat domain-containing protein</fullName>
    </recommendedName>
</protein>
<dbReference type="Proteomes" id="UP000859505">
    <property type="component" value="Unassembled WGS sequence"/>
</dbReference>
<comment type="caution">
    <text evidence="1">The sequence shown here is derived from an EMBL/GenBank/DDBJ whole genome shotgun (WGS) entry which is preliminary data.</text>
</comment>
<dbReference type="AlphaFoldDB" id="A0AAD3UCU8"/>
<dbReference type="EMBL" id="DACTUL010000028">
    <property type="protein sequence ID" value="HAT6345433.1"/>
    <property type="molecule type" value="Genomic_DNA"/>
</dbReference>
<dbReference type="InterPro" id="IPR016024">
    <property type="entry name" value="ARM-type_fold"/>
</dbReference>
<sequence>MSDLQDTECKLMLAIKKFVYAIVYIEGVVDNSVELSDVTANLSLSNLDYWERFIDIVYAQALQEYTPSRFIFWKKAYNNITLLDLVNRDGYKREKALLSLSSQIPNSFFVSIIIRRLNDWVPQVRLAARKRLPEFIRNTDPSHTVNALFALIPNWGSWARLEVEDKNVFLNIIRDEKISEALRYKLMSSSTGPMPLLFSQCGRALILDGYIERIAESAKQPAVRAKAYRSLFEKRVSWVERREWKWEDKSSCIGKYVPIISAVNISVEKSTLDLLELSAHDKSSIVRRVSAEFLIKNIDVIGEYAVHFAEKLASDNSISVSERGMFALKQLGHKKIPL</sequence>
<reference evidence="1" key="2">
    <citation type="submission" date="2020-01" db="EMBL/GenBank/DDBJ databases">
        <authorList>
            <consortium name="NCBI Pathogen Detection Project"/>
        </authorList>
    </citation>
    <scope>NUCLEOTIDE SEQUENCE</scope>
    <source>
        <strain evidence="1">OLC2673_Aeromonas</strain>
    </source>
</reference>
<name>A0AAD3UCU8_AERHY</name>
<evidence type="ECO:0000313" key="2">
    <source>
        <dbReference type="Proteomes" id="UP000859505"/>
    </source>
</evidence>
<dbReference type="SUPFAM" id="SSF48371">
    <property type="entry name" value="ARM repeat"/>
    <property type="match status" value="1"/>
</dbReference>
<reference evidence="1" key="1">
    <citation type="journal article" date="2018" name="Genome Biol.">
        <title>SKESA: strategic k-mer extension for scrupulous assemblies.</title>
        <authorList>
            <person name="Souvorov A."/>
            <person name="Agarwala R."/>
            <person name="Lipman D.J."/>
        </authorList>
    </citation>
    <scope>NUCLEOTIDE SEQUENCE</scope>
    <source>
        <strain evidence="1">OLC2673_Aeromonas</strain>
    </source>
</reference>
<accession>A0AAD3UCU8</accession>
<evidence type="ECO:0008006" key="3">
    <source>
        <dbReference type="Google" id="ProtNLM"/>
    </source>
</evidence>
<dbReference type="RefSeq" id="WP_408789974.1">
    <property type="nucleotide sequence ID" value="NZ_JBGWTT010000005.1"/>
</dbReference>
<organism evidence="1 2">
    <name type="scientific">Aeromonas hydrophila</name>
    <dbReference type="NCBI Taxonomy" id="644"/>
    <lineage>
        <taxon>Bacteria</taxon>
        <taxon>Pseudomonadati</taxon>
        <taxon>Pseudomonadota</taxon>
        <taxon>Gammaproteobacteria</taxon>
        <taxon>Aeromonadales</taxon>
        <taxon>Aeromonadaceae</taxon>
        <taxon>Aeromonas</taxon>
    </lineage>
</organism>